<organism evidence="1 2">
    <name type="scientific">Chryseobacterium fistulae</name>
    <dbReference type="NCBI Taxonomy" id="2675058"/>
    <lineage>
        <taxon>Bacteria</taxon>
        <taxon>Pseudomonadati</taxon>
        <taxon>Bacteroidota</taxon>
        <taxon>Flavobacteriia</taxon>
        <taxon>Flavobacteriales</taxon>
        <taxon>Weeksellaceae</taxon>
        <taxon>Chryseobacterium group</taxon>
        <taxon>Chryseobacterium</taxon>
    </lineage>
</organism>
<protein>
    <recommendedName>
        <fullName evidence="3">DUF4276 family protein</fullName>
    </recommendedName>
</protein>
<dbReference type="Proteomes" id="UP000445309">
    <property type="component" value="Unassembled WGS sequence"/>
</dbReference>
<name>A0A6N4XZI7_9FLAO</name>
<dbReference type="AlphaFoldDB" id="A0A6N4XZI7"/>
<keyword evidence="2" id="KW-1185">Reference proteome</keyword>
<accession>A0A6N4XZI7</accession>
<reference evidence="1 2" key="1">
    <citation type="submission" date="2020-01" db="EMBL/GenBank/DDBJ databases">
        <authorList>
            <person name="Rodrigo-Torres L."/>
            <person name="Arahal R. D."/>
            <person name="Lucena T."/>
        </authorList>
    </citation>
    <scope>NUCLEOTIDE SEQUENCE [LARGE SCALE GENOMIC DNA]</scope>
    <source>
        <strain evidence="1 2">CECT 9393</strain>
    </source>
</reference>
<evidence type="ECO:0000313" key="1">
    <source>
        <dbReference type="EMBL" id="CAA7391432.1"/>
    </source>
</evidence>
<evidence type="ECO:0008006" key="3">
    <source>
        <dbReference type="Google" id="ProtNLM"/>
    </source>
</evidence>
<sequence>MANCSIWVEGISDRIYIRAFLKSYCESIKKEYLKEDIDFAFFEYAGTNLDHYLFDNNIDYEKQQDILKNIKAMSLSNRIFLLADSDNTQSTTKKGIRLANLEKARTNNFIPKIIRSHREIENFLPNEVWEDILIDLCNKSLTSKPEKRENINEKIKEALKETNSKNFSKKYIGEFLNEIRNKVGKVSGKYAINESEYETKANNTFGTIKNKRMLSEIVAKKNFLEKY</sequence>
<proteinExistence type="predicted"/>
<dbReference type="RefSeq" id="WP_162073921.1">
    <property type="nucleotide sequence ID" value="NZ_CACVBY010000085.1"/>
</dbReference>
<evidence type="ECO:0000313" key="2">
    <source>
        <dbReference type="Proteomes" id="UP000445309"/>
    </source>
</evidence>
<dbReference type="EMBL" id="CACVBY010000085">
    <property type="protein sequence ID" value="CAA7391432.1"/>
    <property type="molecule type" value="Genomic_DNA"/>
</dbReference>
<gene>
    <name evidence="1" type="ORF">CHRY9393_02919</name>
</gene>